<comment type="caution">
    <text evidence="1">The sequence shown here is derived from an EMBL/GenBank/DDBJ whole genome shotgun (WGS) entry which is preliminary data.</text>
</comment>
<accession>A0ABV0TVS4</accession>
<reference evidence="1 2" key="1">
    <citation type="submission" date="2021-06" db="EMBL/GenBank/DDBJ databases">
        <authorList>
            <person name="Palmer J.M."/>
        </authorList>
    </citation>
    <scope>NUCLEOTIDE SEQUENCE [LARGE SCALE GENOMIC DNA]</scope>
    <source>
        <strain evidence="2">if_2019</strain>
        <tissue evidence="1">Muscle</tissue>
    </source>
</reference>
<sequence>MQVRAHTYTQTMKNVYKHVQKHPLGDQTCIYLHKQPFVHKSLHNFYFSFTEAQKKRFGKWLSSHAEQNLLDGEQTDPNGMYQISLREKACVLHNAPHSKKRG</sequence>
<keyword evidence="2" id="KW-1185">Reference proteome</keyword>
<organism evidence="1 2">
    <name type="scientific">Ilyodon furcidens</name>
    <name type="common">goldbreast splitfin</name>
    <dbReference type="NCBI Taxonomy" id="33524"/>
    <lineage>
        <taxon>Eukaryota</taxon>
        <taxon>Metazoa</taxon>
        <taxon>Chordata</taxon>
        <taxon>Craniata</taxon>
        <taxon>Vertebrata</taxon>
        <taxon>Euteleostomi</taxon>
        <taxon>Actinopterygii</taxon>
        <taxon>Neopterygii</taxon>
        <taxon>Teleostei</taxon>
        <taxon>Neoteleostei</taxon>
        <taxon>Acanthomorphata</taxon>
        <taxon>Ovalentaria</taxon>
        <taxon>Atherinomorphae</taxon>
        <taxon>Cyprinodontiformes</taxon>
        <taxon>Goodeidae</taxon>
        <taxon>Ilyodon</taxon>
    </lineage>
</organism>
<proteinExistence type="predicted"/>
<name>A0ABV0TVS4_9TELE</name>
<protein>
    <submittedName>
        <fullName evidence="1">Uncharacterized protein</fullName>
    </submittedName>
</protein>
<evidence type="ECO:0000313" key="2">
    <source>
        <dbReference type="Proteomes" id="UP001482620"/>
    </source>
</evidence>
<dbReference type="EMBL" id="JAHRIQ010048177">
    <property type="protein sequence ID" value="MEQ2237018.1"/>
    <property type="molecule type" value="Genomic_DNA"/>
</dbReference>
<gene>
    <name evidence="1" type="ORF">ILYODFUR_018740</name>
</gene>
<dbReference type="Proteomes" id="UP001482620">
    <property type="component" value="Unassembled WGS sequence"/>
</dbReference>
<evidence type="ECO:0000313" key="1">
    <source>
        <dbReference type="EMBL" id="MEQ2237018.1"/>
    </source>
</evidence>